<evidence type="ECO:0000313" key="1">
    <source>
        <dbReference type="EMBL" id="AWZ37908.1"/>
    </source>
</evidence>
<proteinExistence type="predicted"/>
<dbReference type="GeneID" id="48466035"/>
<dbReference type="Proteomes" id="UP000250153">
    <property type="component" value="Chromosome"/>
</dbReference>
<gene>
    <name evidence="2" type="ORF">CPQ89_08750</name>
    <name evidence="1" type="ORF">CPS94_02715</name>
</gene>
<dbReference type="EMBL" id="CP023565">
    <property type="protein sequence ID" value="AWZ37908.1"/>
    <property type="molecule type" value="Genomic_DNA"/>
</dbReference>
<organism evidence="1 4">
    <name type="scientific">Ligilactobacillus murinus</name>
    <dbReference type="NCBI Taxonomy" id="1622"/>
    <lineage>
        <taxon>Bacteria</taxon>
        <taxon>Bacillati</taxon>
        <taxon>Bacillota</taxon>
        <taxon>Bacilli</taxon>
        <taxon>Lactobacillales</taxon>
        <taxon>Lactobacillaceae</taxon>
        <taxon>Ligilactobacillus</taxon>
    </lineage>
</organism>
<evidence type="ECO:0000313" key="2">
    <source>
        <dbReference type="EMBL" id="AWZ41101.1"/>
    </source>
</evidence>
<dbReference type="Gene3D" id="3.90.1530.10">
    <property type="entry name" value="Conserved hypothetical protein from pyrococcus furiosus pfu- 392566-001, ParB domain"/>
    <property type="match status" value="1"/>
</dbReference>
<evidence type="ECO:0000313" key="3">
    <source>
        <dbReference type="Proteomes" id="UP000250143"/>
    </source>
</evidence>
<dbReference type="EMBL" id="CP023566">
    <property type="protein sequence ID" value="AWZ41101.1"/>
    <property type="molecule type" value="Genomic_DNA"/>
</dbReference>
<dbReference type="SUPFAM" id="SSF110849">
    <property type="entry name" value="ParB/Sulfiredoxin"/>
    <property type="match status" value="1"/>
</dbReference>
<evidence type="ECO:0000313" key="4">
    <source>
        <dbReference type="Proteomes" id="UP000250153"/>
    </source>
</evidence>
<dbReference type="InterPro" id="IPR036086">
    <property type="entry name" value="ParB/Sulfiredoxin_sf"/>
</dbReference>
<dbReference type="Proteomes" id="UP000250143">
    <property type="component" value="Chromosome"/>
</dbReference>
<protein>
    <submittedName>
        <fullName evidence="1">Chromosome partitioning protein ParB</fullName>
    </submittedName>
</protein>
<dbReference type="RefSeq" id="WP_112195287.1">
    <property type="nucleotide sequence ID" value="NZ_CP023565.1"/>
</dbReference>
<name>A0AAD0KX48_9LACO</name>
<dbReference type="KEGG" id="lmur:CPS94_02715"/>
<reference evidence="3 4" key="1">
    <citation type="submission" date="2017-09" db="EMBL/GenBank/DDBJ databases">
        <title>Predominant Lactobacillus spp. isolated from feces of mice subjected to short-term calorie restriction.</title>
        <authorList>
            <person name="Zhang C."/>
            <person name="Zhao L."/>
            <person name="Pan F."/>
        </authorList>
    </citation>
    <scope>NUCLEOTIDE SEQUENCE [LARGE SCALE GENOMIC DNA]</scope>
    <source>
        <strain evidence="2 3">CR141</strain>
        <strain evidence="1 4">CR147</strain>
    </source>
</reference>
<sequence length="158" mass="18762">MKRCTSPVYGTKAIHVSQIRPSSYRQNDFAPLEMKLLHESVKNDGYTLPIVCYYDKDEEIYIIVDGYYRYRVIVEYADIYEREKGFLPVVVIPKPCTGRLASTIRHNWTQIGYGKKNIRQIFDRIHDLNLSDRWLADQLCMDQNEFDRLRKMLDSCRI</sequence>
<dbReference type="AlphaFoldDB" id="A0AAD0KX48"/>
<accession>A0AAD0KX48</accession>
<keyword evidence="3" id="KW-1185">Reference proteome</keyword>